<dbReference type="PROSITE" id="PS50174">
    <property type="entry name" value="G_PATCH"/>
    <property type="match status" value="1"/>
</dbReference>
<protein>
    <recommendedName>
        <fullName evidence="2">G-patch domain-containing protein</fullName>
    </recommendedName>
</protein>
<dbReference type="AlphaFoldDB" id="A0A8H7ZVF4"/>
<sequence>MSQYWLNPVVFVQARPATLNSTSALDPPPSSSLSPSPDGRPAAAAPGGFEVWTGDDEYGEDGKPRGPSGAGVTGEERQRRTDSREAAEDQSTSGVAGRDSSPGPPFGRPPAPDRPPPFAGVDVVSLYQQIITQQAGRSALASAGAEEVDGEDAASGGETADEGAEEEVEEDEDEDIFSERPPPKVAQPPRAMRQPSSPPALEVEPDGPLVYCEICELEVPEDDFARHVRGTAHMLSKAMKDEEAGDGASAAAKHRIFGPHGLGPSNVGYRLAVQAGWEFDKGLGVEGQGEIFVVCRFSFVFSFFKEKNVEHNVDVGSDRVYSRRFVCERYT</sequence>
<accession>A0A8H7ZVF4</accession>
<feature type="compositionally biased region" description="Pro residues" evidence="1">
    <location>
        <begin position="102"/>
        <end position="118"/>
    </location>
</feature>
<evidence type="ECO:0000313" key="3">
    <source>
        <dbReference type="EMBL" id="KAG5459887.1"/>
    </source>
</evidence>
<proteinExistence type="predicted"/>
<evidence type="ECO:0000259" key="2">
    <source>
        <dbReference type="PROSITE" id="PS50174"/>
    </source>
</evidence>
<evidence type="ECO:0000313" key="4">
    <source>
        <dbReference type="Proteomes" id="UP000673691"/>
    </source>
</evidence>
<feature type="compositionally biased region" description="Acidic residues" evidence="1">
    <location>
        <begin position="159"/>
        <end position="176"/>
    </location>
</feature>
<organism evidence="3 4">
    <name type="scientific">Olpidium bornovanus</name>
    <dbReference type="NCBI Taxonomy" id="278681"/>
    <lineage>
        <taxon>Eukaryota</taxon>
        <taxon>Fungi</taxon>
        <taxon>Fungi incertae sedis</taxon>
        <taxon>Olpidiomycota</taxon>
        <taxon>Olpidiomycotina</taxon>
        <taxon>Olpidiomycetes</taxon>
        <taxon>Olpidiales</taxon>
        <taxon>Olpidiaceae</taxon>
        <taxon>Olpidium</taxon>
    </lineage>
</organism>
<dbReference type="EMBL" id="JAEFCI010006128">
    <property type="protein sequence ID" value="KAG5459887.1"/>
    <property type="molecule type" value="Genomic_DNA"/>
</dbReference>
<reference evidence="3 4" key="1">
    <citation type="journal article" name="Sci. Rep.">
        <title>Genome-scale phylogenetic analyses confirm Olpidium as the closest living zoosporic fungus to the non-flagellated, terrestrial fungi.</title>
        <authorList>
            <person name="Chang Y."/>
            <person name="Rochon D."/>
            <person name="Sekimoto S."/>
            <person name="Wang Y."/>
            <person name="Chovatia M."/>
            <person name="Sandor L."/>
            <person name="Salamov A."/>
            <person name="Grigoriev I.V."/>
            <person name="Stajich J.E."/>
            <person name="Spatafora J.W."/>
        </authorList>
    </citation>
    <scope>NUCLEOTIDE SEQUENCE [LARGE SCALE GENOMIC DNA]</scope>
    <source>
        <strain evidence="3">S191</strain>
    </source>
</reference>
<dbReference type="Proteomes" id="UP000673691">
    <property type="component" value="Unassembled WGS sequence"/>
</dbReference>
<feature type="compositionally biased region" description="Low complexity" evidence="1">
    <location>
        <begin position="31"/>
        <end position="48"/>
    </location>
</feature>
<feature type="domain" description="G-patch" evidence="2">
    <location>
        <begin position="264"/>
        <end position="289"/>
    </location>
</feature>
<evidence type="ECO:0000256" key="1">
    <source>
        <dbReference type="SAM" id="MobiDB-lite"/>
    </source>
</evidence>
<dbReference type="OrthoDB" id="4822at2759"/>
<keyword evidence="4" id="KW-1185">Reference proteome</keyword>
<dbReference type="GO" id="GO:0003676">
    <property type="term" value="F:nucleic acid binding"/>
    <property type="evidence" value="ECO:0007669"/>
    <property type="project" value="InterPro"/>
</dbReference>
<name>A0A8H7ZVF4_9FUNG</name>
<gene>
    <name evidence="3" type="ORF">BJ554DRAFT_8139</name>
</gene>
<feature type="compositionally biased region" description="Basic and acidic residues" evidence="1">
    <location>
        <begin position="74"/>
        <end position="87"/>
    </location>
</feature>
<feature type="region of interest" description="Disordered" evidence="1">
    <location>
        <begin position="20"/>
        <end position="120"/>
    </location>
</feature>
<comment type="caution">
    <text evidence="3">The sequence shown here is derived from an EMBL/GenBank/DDBJ whole genome shotgun (WGS) entry which is preliminary data.</text>
</comment>
<feature type="region of interest" description="Disordered" evidence="1">
    <location>
        <begin position="141"/>
        <end position="205"/>
    </location>
</feature>
<dbReference type="InterPro" id="IPR000467">
    <property type="entry name" value="G_patch_dom"/>
</dbReference>